<feature type="region of interest" description="Disordered" evidence="1">
    <location>
        <begin position="1"/>
        <end position="29"/>
    </location>
</feature>
<evidence type="ECO:0000313" key="3">
    <source>
        <dbReference type="Proteomes" id="UP000298663"/>
    </source>
</evidence>
<dbReference type="EMBL" id="AZBU02000006">
    <property type="protein sequence ID" value="TKR73264.1"/>
    <property type="molecule type" value="Genomic_DNA"/>
</dbReference>
<protein>
    <submittedName>
        <fullName evidence="2">Uncharacterized protein</fullName>
    </submittedName>
</protein>
<accession>A0A4U5MU73</accession>
<keyword evidence="3" id="KW-1185">Reference proteome</keyword>
<reference evidence="2 3" key="1">
    <citation type="journal article" date="2015" name="Genome Biol.">
        <title>Comparative genomics of Steinernema reveals deeply conserved gene regulatory networks.</title>
        <authorList>
            <person name="Dillman A.R."/>
            <person name="Macchietto M."/>
            <person name="Porter C.F."/>
            <person name="Rogers A."/>
            <person name="Williams B."/>
            <person name="Antoshechkin I."/>
            <person name="Lee M.M."/>
            <person name="Goodwin Z."/>
            <person name="Lu X."/>
            <person name="Lewis E.E."/>
            <person name="Goodrich-Blair H."/>
            <person name="Stock S.P."/>
            <person name="Adams B.J."/>
            <person name="Sternberg P.W."/>
            <person name="Mortazavi A."/>
        </authorList>
    </citation>
    <scope>NUCLEOTIDE SEQUENCE [LARGE SCALE GENOMIC DNA]</scope>
    <source>
        <strain evidence="2 3">ALL</strain>
    </source>
</reference>
<name>A0A4U5MU73_STECR</name>
<proteinExistence type="predicted"/>
<evidence type="ECO:0000256" key="1">
    <source>
        <dbReference type="SAM" id="MobiDB-lite"/>
    </source>
</evidence>
<gene>
    <name evidence="2" type="ORF">L596_020597</name>
</gene>
<dbReference type="Proteomes" id="UP000298663">
    <property type="component" value="Unassembled WGS sequence"/>
</dbReference>
<dbReference type="AlphaFoldDB" id="A0A4U5MU73"/>
<organism evidence="2 3">
    <name type="scientific">Steinernema carpocapsae</name>
    <name type="common">Entomopathogenic nematode</name>
    <dbReference type="NCBI Taxonomy" id="34508"/>
    <lineage>
        <taxon>Eukaryota</taxon>
        <taxon>Metazoa</taxon>
        <taxon>Ecdysozoa</taxon>
        <taxon>Nematoda</taxon>
        <taxon>Chromadorea</taxon>
        <taxon>Rhabditida</taxon>
        <taxon>Tylenchina</taxon>
        <taxon>Panagrolaimomorpha</taxon>
        <taxon>Strongyloidoidea</taxon>
        <taxon>Steinernematidae</taxon>
        <taxon>Steinernema</taxon>
    </lineage>
</organism>
<feature type="compositionally biased region" description="Basic residues" evidence="1">
    <location>
        <begin position="1"/>
        <end position="21"/>
    </location>
</feature>
<reference evidence="2 3" key="2">
    <citation type="journal article" date="2019" name="G3 (Bethesda)">
        <title>Hybrid Assembly of the Genome of the Entomopathogenic Nematode Steinernema carpocapsae Identifies the X-Chromosome.</title>
        <authorList>
            <person name="Serra L."/>
            <person name="Macchietto M."/>
            <person name="Macias-Munoz A."/>
            <person name="McGill C.J."/>
            <person name="Rodriguez I.M."/>
            <person name="Rodriguez B."/>
            <person name="Murad R."/>
            <person name="Mortazavi A."/>
        </authorList>
    </citation>
    <scope>NUCLEOTIDE SEQUENCE [LARGE SCALE GENOMIC DNA]</scope>
    <source>
        <strain evidence="2 3">ALL</strain>
    </source>
</reference>
<sequence>MTKQPRAKKPTTKQPRAKQPKKPQPAHPAIFETVDHPGARQLRRKNHIKKCPSLSLRCSRRPTPAYYLRYLKRCRTNTKPFDK</sequence>
<comment type="caution">
    <text evidence="2">The sequence shown here is derived from an EMBL/GenBank/DDBJ whole genome shotgun (WGS) entry which is preliminary data.</text>
</comment>
<evidence type="ECO:0000313" key="2">
    <source>
        <dbReference type="EMBL" id="TKR73264.1"/>
    </source>
</evidence>